<evidence type="ECO:0000259" key="1">
    <source>
        <dbReference type="Pfam" id="PF00149"/>
    </source>
</evidence>
<dbReference type="InterPro" id="IPR050126">
    <property type="entry name" value="Ap4A_hydrolase"/>
</dbReference>
<dbReference type="GO" id="GO:0016791">
    <property type="term" value="F:phosphatase activity"/>
    <property type="evidence" value="ECO:0007669"/>
    <property type="project" value="TreeGrafter"/>
</dbReference>
<dbReference type="InterPro" id="IPR004843">
    <property type="entry name" value="Calcineurin-like_PHP"/>
</dbReference>
<dbReference type="Pfam" id="PF00149">
    <property type="entry name" value="Metallophos"/>
    <property type="match status" value="1"/>
</dbReference>
<comment type="caution">
    <text evidence="2">The sequence shown here is derived from an EMBL/GenBank/DDBJ whole genome shotgun (WGS) entry which is preliminary data.</text>
</comment>
<accession>A0A2P8FXR2</accession>
<dbReference type="SUPFAM" id="SSF56300">
    <property type="entry name" value="Metallo-dependent phosphatases"/>
    <property type="match status" value="1"/>
</dbReference>
<dbReference type="InterPro" id="IPR006186">
    <property type="entry name" value="Ser/Thr-sp_prot-phosphatase"/>
</dbReference>
<organism evidence="2 3">
    <name type="scientific">Planomicrobium soli</name>
    <dbReference type="NCBI Taxonomy" id="1176648"/>
    <lineage>
        <taxon>Bacteria</taxon>
        <taxon>Bacillati</taxon>
        <taxon>Bacillota</taxon>
        <taxon>Bacilli</taxon>
        <taxon>Bacillales</taxon>
        <taxon>Caryophanaceae</taxon>
        <taxon>Planomicrobium</taxon>
    </lineage>
</organism>
<protein>
    <submittedName>
        <fullName evidence="2">Protein phosphatase</fullName>
    </submittedName>
</protein>
<dbReference type="EMBL" id="PYAT01000019">
    <property type="protein sequence ID" value="PSL26498.1"/>
    <property type="molecule type" value="Genomic_DNA"/>
</dbReference>
<dbReference type="NCBIfam" id="NF010148">
    <property type="entry name" value="PRK13625.1"/>
    <property type="match status" value="1"/>
</dbReference>
<dbReference type="PRINTS" id="PR00114">
    <property type="entry name" value="STPHPHTASE"/>
</dbReference>
<gene>
    <name evidence="2" type="ORF">B0H99_11934</name>
</gene>
<dbReference type="PANTHER" id="PTHR42850">
    <property type="entry name" value="METALLOPHOSPHOESTERASE"/>
    <property type="match status" value="1"/>
</dbReference>
<dbReference type="Proteomes" id="UP000242682">
    <property type="component" value="Unassembled WGS sequence"/>
</dbReference>
<evidence type="ECO:0000313" key="3">
    <source>
        <dbReference type="Proteomes" id="UP000242682"/>
    </source>
</evidence>
<dbReference type="Gene3D" id="3.60.21.10">
    <property type="match status" value="1"/>
</dbReference>
<proteinExistence type="predicted"/>
<dbReference type="InterPro" id="IPR029052">
    <property type="entry name" value="Metallo-depent_PP-like"/>
</dbReference>
<dbReference type="CDD" id="cd07423">
    <property type="entry name" value="MPP_Prp_like"/>
    <property type="match status" value="1"/>
</dbReference>
<evidence type="ECO:0000313" key="2">
    <source>
        <dbReference type="EMBL" id="PSL26498.1"/>
    </source>
</evidence>
<sequence>MINEVIGLKYDIIGDIHGCYAELLELIEVLGYAKEREQFVHQEGRQLVFVGDAMDRGPDSLAVLRLLFAMQDNGTLYYCPGNHCNKLYRFFMGNRVQLMHGLEITINEWHRLPKKEQQQFRSRYIKFYETLPLYLELEGDLLVAHAGLKADMLGKPVNKSIAAFVLYGDTTGKLDAQGRPVRRDWAKSYKGDKWIVYGHTPTEEPYITNNTVNIDTGCVFGGYLSAFRYPEKTIVSVPSLQPYQPQRFHKFT</sequence>
<dbReference type="PANTHER" id="PTHR42850:SF7">
    <property type="entry name" value="BIS(5'-NUCLEOSYL)-TETRAPHOSPHATASE PRPE [ASYMMETRICAL]"/>
    <property type="match status" value="1"/>
</dbReference>
<keyword evidence="3" id="KW-1185">Reference proteome</keyword>
<dbReference type="InterPro" id="IPR041780">
    <property type="entry name" value="MPP_PrpE-like"/>
</dbReference>
<dbReference type="AlphaFoldDB" id="A0A2P8FXR2"/>
<feature type="domain" description="Calcineurin-like phosphoesterase" evidence="1">
    <location>
        <begin position="10"/>
        <end position="201"/>
    </location>
</feature>
<reference evidence="2 3" key="1">
    <citation type="submission" date="2018-03" db="EMBL/GenBank/DDBJ databases">
        <title>Genomic Encyclopedia of Type Strains, Phase III (KMG-III): the genomes of soil and plant-associated and newly described type strains.</title>
        <authorList>
            <person name="Whitman W."/>
        </authorList>
    </citation>
    <scope>NUCLEOTIDE SEQUENCE [LARGE SCALE GENOMIC DNA]</scope>
    <source>
        <strain evidence="2 3">CGMCC 1.12259</strain>
    </source>
</reference>
<dbReference type="GO" id="GO:0005737">
    <property type="term" value="C:cytoplasm"/>
    <property type="evidence" value="ECO:0007669"/>
    <property type="project" value="TreeGrafter"/>
</dbReference>
<name>A0A2P8FXR2_9BACL</name>